<dbReference type="InterPro" id="IPR053154">
    <property type="entry name" value="c-di-AMP_regulator"/>
</dbReference>
<dbReference type="Gene3D" id="2.170.120.30">
    <property type="match status" value="2"/>
</dbReference>
<evidence type="ECO:0000313" key="3">
    <source>
        <dbReference type="EMBL" id="NMO97972.1"/>
    </source>
</evidence>
<organism evidence="3 4">
    <name type="scientific">Paenibacillus lemnae</name>
    <dbReference type="NCBI Taxonomy" id="1330551"/>
    <lineage>
        <taxon>Bacteria</taxon>
        <taxon>Bacillati</taxon>
        <taxon>Bacillota</taxon>
        <taxon>Bacilli</taxon>
        <taxon>Bacillales</taxon>
        <taxon>Paenibacillaceae</taxon>
        <taxon>Paenibacillus</taxon>
    </lineage>
</organism>
<dbReference type="RefSeq" id="WP_169506744.1">
    <property type="nucleotide sequence ID" value="NZ_JABBPN010000026.1"/>
</dbReference>
<feature type="chain" id="PRO_5038512077" description="YbbR-like domain-containing protein" evidence="2">
    <location>
        <begin position="29"/>
        <end position="530"/>
    </location>
</feature>
<dbReference type="PANTHER" id="PTHR37804:SF1">
    <property type="entry name" value="CDAA REGULATORY PROTEIN CDAR"/>
    <property type="match status" value="1"/>
</dbReference>
<evidence type="ECO:0000256" key="2">
    <source>
        <dbReference type="SAM" id="SignalP"/>
    </source>
</evidence>
<name>A0A848MD58_PAELE</name>
<feature type="region of interest" description="Disordered" evidence="1">
    <location>
        <begin position="408"/>
        <end position="530"/>
    </location>
</feature>
<feature type="compositionally biased region" description="Gly residues" evidence="1">
    <location>
        <begin position="450"/>
        <end position="462"/>
    </location>
</feature>
<feature type="signal peptide" evidence="2">
    <location>
        <begin position="1"/>
        <end position="28"/>
    </location>
</feature>
<keyword evidence="2" id="KW-0732">Signal</keyword>
<accession>A0A848MD58</accession>
<proteinExistence type="predicted"/>
<dbReference type="PANTHER" id="PTHR37804">
    <property type="entry name" value="CDAA REGULATORY PROTEIN CDAR"/>
    <property type="match status" value="1"/>
</dbReference>
<dbReference type="EMBL" id="JABBPN010000026">
    <property type="protein sequence ID" value="NMO97972.1"/>
    <property type="molecule type" value="Genomic_DNA"/>
</dbReference>
<sequence length="530" mass="55716">MDKWIKNNTAAKLIALAVSMLLWAMVHMENGAPAPPTTSFDTKTVEVNIQTYGFDDTDYALTGISANQVTLQVKGRKIDITTIFADEYRVKLDLSSVKSPGTQTLPLTYALPRGVELVSMDPAVVTVTVEERQSQTVPVAIGTKGELAENYRLSGSLKADPGNVQVTLPESELARLSQVKGTVDLDGAKDSFTEERVKLTAFDKDGNAMEDAVITPAAVSVEIPVEAGFVKVPLEIEYTGRLPDGLVLSEVKPRIEEVTLFGSGDVLKGIKTYNGAVINLGDVTEAGTTVLSTDLTPPPGFERIEPGLLEVEVTAVANSERTLEDIPVSLINVPEGLEAVMMEPSNSLMSMALRGAPELLNSLEPADVELTADAAGLDPGVHEIPLEITLPRFVTRVQGGSLRIKVQLNEPDKQPDQPAVTQPVSPPPPDNETTPPPEPQEEPDPQPDQGSGGTGSGNGSSSGGNTNNGSNGSNNNGSTTPGNGSGTDSGNGEDTSNDQTPENGNTDTPPAEEEEGNNQPPSGSGDPPPE</sequence>
<gene>
    <name evidence="3" type="ORF">HII30_19610</name>
</gene>
<dbReference type="Pfam" id="PF07949">
    <property type="entry name" value="YbbR"/>
    <property type="match status" value="3"/>
</dbReference>
<protein>
    <recommendedName>
        <fullName evidence="5">YbbR-like domain-containing protein</fullName>
    </recommendedName>
</protein>
<evidence type="ECO:0008006" key="5">
    <source>
        <dbReference type="Google" id="ProtNLM"/>
    </source>
</evidence>
<feature type="compositionally biased region" description="Polar residues" evidence="1">
    <location>
        <begin position="493"/>
        <end position="508"/>
    </location>
</feature>
<feature type="compositionally biased region" description="Low complexity" evidence="1">
    <location>
        <begin position="463"/>
        <end position="482"/>
    </location>
</feature>
<evidence type="ECO:0000256" key="1">
    <source>
        <dbReference type="SAM" id="MobiDB-lite"/>
    </source>
</evidence>
<dbReference type="Proteomes" id="UP000565468">
    <property type="component" value="Unassembled WGS sequence"/>
</dbReference>
<keyword evidence="4" id="KW-1185">Reference proteome</keyword>
<comment type="caution">
    <text evidence="3">The sequence shown here is derived from an EMBL/GenBank/DDBJ whole genome shotgun (WGS) entry which is preliminary data.</text>
</comment>
<dbReference type="InterPro" id="IPR012505">
    <property type="entry name" value="YbbR"/>
</dbReference>
<dbReference type="AlphaFoldDB" id="A0A848MD58"/>
<reference evidence="3 4" key="1">
    <citation type="submission" date="2020-04" db="EMBL/GenBank/DDBJ databases">
        <title>Paenibacillus algicola sp. nov., a novel marine bacterium producing alginate lyase.</title>
        <authorList>
            <person name="Huang H."/>
        </authorList>
    </citation>
    <scope>NUCLEOTIDE SEQUENCE [LARGE SCALE GENOMIC DNA]</scope>
    <source>
        <strain evidence="3 4">L7-75</strain>
    </source>
</reference>
<dbReference type="Gene3D" id="2.170.120.40">
    <property type="entry name" value="YbbR-like domain"/>
    <property type="match status" value="2"/>
</dbReference>
<feature type="compositionally biased region" description="Pro residues" evidence="1">
    <location>
        <begin position="424"/>
        <end position="438"/>
    </location>
</feature>
<evidence type="ECO:0000313" key="4">
    <source>
        <dbReference type="Proteomes" id="UP000565468"/>
    </source>
</evidence>